<dbReference type="Proteomes" id="UP000219338">
    <property type="component" value="Unassembled WGS sequence"/>
</dbReference>
<protein>
    <submittedName>
        <fullName evidence="2">Uncharacterized protein</fullName>
    </submittedName>
</protein>
<accession>A0A284QS84</accession>
<evidence type="ECO:0000313" key="3">
    <source>
        <dbReference type="Proteomes" id="UP000219338"/>
    </source>
</evidence>
<reference evidence="3" key="1">
    <citation type="journal article" date="2017" name="Nat. Ecol. Evol.">
        <title>Genome expansion and lineage-specific genetic innovations in the forest pathogenic fungi Armillaria.</title>
        <authorList>
            <person name="Sipos G."/>
            <person name="Prasanna A.N."/>
            <person name="Walter M.C."/>
            <person name="O'Connor E."/>
            <person name="Balint B."/>
            <person name="Krizsan K."/>
            <person name="Kiss B."/>
            <person name="Hess J."/>
            <person name="Varga T."/>
            <person name="Slot J."/>
            <person name="Riley R."/>
            <person name="Boka B."/>
            <person name="Rigling D."/>
            <person name="Barry K."/>
            <person name="Lee J."/>
            <person name="Mihaltcheva S."/>
            <person name="LaButti K."/>
            <person name="Lipzen A."/>
            <person name="Waldron R."/>
            <person name="Moloney N.M."/>
            <person name="Sperisen C."/>
            <person name="Kredics L."/>
            <person name="Vagvoelgyi C."/>
            <person name="Patrignani A."/>
            <person name="Fitzpatrick D."/>
            <person name="Nagy I."/>
            <person name="Doyle S."/>
            <person name="Anderson J.B."/>
            <person name="Grigoriev I.V."/>
            <person name="Gueldener U."/>
            <person name="Muensterkoetter M."/>
            <person name="Nagy L.G."/>
        </authorList>
    </citation>
    <scope>NUCLEOTIDE SEQUENCE [LARGE SCALE GENOMIC DNA]</scope>
    <source>
        <strain evidence="3">C18/9</strain>
    </source>
</reference>
<evidence type="ECO:0000256" key="1">
    <source>
        <dbReference type="SAM" id="MobiDB-lite"/>
    </source>
</evidence>
<sequence length="176" mass="19735">MFNVETNQNHKTTVSADHESGNRTKLDAHCAKFVKVLDLGFINPEGQSTQLTGGRRREFAKSTGRVSCFHDSSFAYAGSDLKKCAYPWKNEPLFLQASRWAPANQKSSRDEPTFVLSLVTRDKGWGDSQFRYGGLCTSALLKILTSENGLPVLPVFSIIQISFARRVFSRSRMTKH</sequence>
<feature type="compositionally biased region" description="Polar residues" evidence="1">
    <location>
        <begin position="1"/>
        <end position="15"/>
    </location>
</feature>
<dbReference type="AlphaFoldDB" id="A0A284QS84"/>
<dbReference type="EMBL" id="FUEG01000002">
    <property type="protein sequence ID" value="SJK99335.1"/>
    <property type="molecule type" value="Genomic_DNA"/>
</dbReference>
<feature type="region of interest" description="Disordered" evidence="1">
    <location>
        <begin position="1"/>
        <end position="21"/>
    </location>
</feature>
<proteinExistence type="predicted"/>
<gene>
    <name evidence="2" type="ORF">ARMOST_02628</name>
</gene>
<keyword evidence="3" id="KW-1185">Reference proteome</keyword>
<evidence type="ECO:0000313" key="2">
    <source>
        <dbReference type="EMBL" id="SJK99335.1"/>
    </source>
</evidence>
<dbReference type="OrthoDB" id="10565969at2759"/>
<name>A0A284QS84_ARMOS</name>
<organism evidence="2 3">
    <name type="scientific">Armillaria ostoyae</name>
    <name type="common">Armillaria root rot fungus</name>
    <dbReference type="NCBI Taxonomy" id="47428"/>
    <lineage>
        <taxon>Eukaryota</taxon>
        <taxon>Fungi</taxon>
        <taxon>Dikarya</taxon>
        <taxon>Basidiomycota</taxon>
        <taxon>Agaricomycotina</taxon>
        <taxon>Agaricomycetes</taxon>
        <taxon>Agaricomycetidae</taxon>
        <taxon>Agaricales</taxon>
        <taxon>Marasmiineae</taxon>
        <taxon>Physalacriaceae</taxon>
        <taxon>Armillaria</taxon>
    </lineage>
</organism>